<proteinExistence type="predicted"/>
<evidence type="ECO:0000256" key="1">
    <source>
        <dbReference type="ARBA" id="ARBA00022737"/>
    </source>
</evidence>
<dbReference type="GO" id="GO:0051014">
    <property type="term" value="P:actin filament severing"/>
    <property type="evidence" value="ECO:0007669"/>
    <property type="project" value="TreeGrafter"/>
</dbReference>
<gene>
    <name evidence="3" type="ORF">ARALYDRAFT_659456</name>
</gene>
<dbReference type="PANTHER" id="PTHR11977">
    <property type="entry name" value="VILLIN"/>
    <property type="match status" value="1"/>
</dbReference>
<feature type="non-terminal residue" evidence="3">
    <location>
        <position position="1"/>
    </location>
</feature>
<dbReference type="Gene3D" id="3.40.20.10">
    <property type="entry name" value="Severin"/>
    <property type="match status" value="1"/>
</dbReference>
<accession>D7MIW3</accession>
<dbReference type="InterPro" id="IPR007123">
    <property type="entry name" value="Gelsolin-like_dom"/>
</dbReference>
<name>D7MIW3_ARALL</name>
<dbReference type="InterPro" id="IPR007122">
    <property type="entry name" value="Villin/Gelsolin"/>
</dbReference>
<dbReference type="SUPFAM" id="SSF55753">
    <property type="entry name" value="Actin depolymerizing proteins"/>
    <property type="match status" value="1"/>
</dbReference>
<dbReference type="Gramene" id="Al_scaffold_0007_3511">
    <property type="protein sequence ID" value="Al_scaffold_0007_3511"/>
    <property type="gene ID" value="Al_scaffold_0007_3511"/>
</dbReference>
<dbReference type="eggNOG" id="KOG0443">
    <property type="taxonomic scope" value="Eukaryota"/>
</dbReference>
<dbReference type="Pfam" id="PF00626">
    <property type="entry name" value="Gelsolin"/>
    <property type="match status" value="1"/>
</dbReference>
<dbReference type="InterPro" id="IPR029006">
    <property type="entry name" value="ADF-H/Gelsolin-like_dom_sf"/>
</dbReference>
<organism evidence="4">
    <name type="scientific">Arabidopsis lyrata subsp. lyrata</name>
    <name type="common">Lyre-leaved rock-cress</name>
    <dbReference type="NCBI Taxonomy" id="81972"/>
    <lineage>
        <taxon>Eukaryota</taxon>
        <taxon>Viridiplantae</taxon>
        <taxon>Streptophyta</taxon>
        <taxon>Embryophyta</taxon>
        <taxon>Tracheophyta</taxon>
        <taxon>Spermatophyta</taxon>
        <taxon>Magnoliopsida</taxon>
        <taxon>eudicotyledons</taxon>
        <taxon>Gunneridae</taxon>
        <taxon>Pentapetalae</taxon>
        <taxon>rosids</taxon>
        <taxon>malvids</taxon>
        <taxon>Brassicales</taxon>
        <taxon>Brassicaceae</taxon>
        <taxon>Camelineae</taxon>
        <taxon>Arabidopsis</taxon>
    </lineage>
</organism>
<evidence type="ECO:0000259" key="2">
    <source>
        <dbReference type="Pfam" id="PF00626"/>
    </source>
</evidence>
<feature type="domain" description="Gelsolin-like" evidence="2">
    <location>
        <begin position="7"/>
        <end position="82"/>
    </location>
</feature>
<dbReference type="Proteomes" id="UP000008694">
    <property type="component" value="Unassembled WGS sequence"/>
</dbReference>
<evidence type="ECO:0000313" key="3">
    <source>
        <dbReference type="EMBL" id="EFH44860.1"/>
    </source>
</evidence>
<evidence type="ECO:0000313" key="4">
    <source>
        <dbReference type="Proteomes" id="UP000008694"/>
    </source>
</evidence>
<dbReference type="EMBL" id="GL348719">
    <property type="protein sequence ID" value="EFH44860.1"/>
    <property type="molecule type" value="Genomic_DNA"/>
</dbReference>
<dbReference type="AlphaFoldDB" id="D7MIW3"/>
<reference evidence="4" key="1">
    <citation type="journal article" date="2011" name="Nat. Genet.">
        <title>The Arabidopsis lyrata genome sequence and the basis of rapid genome size change.</title>
        <authorList>
            <person name="Hu T.T."/>
            <person name="Pattyn P."/>
            <person name="Bakker E.G."/>
            <person name="Cao J."/>
            <person name="Cheng J.-F."/>
            <person name="Clark R.M."/>
            <person name="Fahlgren N."/>
            <person name="Fawcett J.A."/>
            <person name="Grimwood J."/>
            <person name="Gundlach H."/>
            <person name="Haberer G."/>
            <person name="Hollister J.D."/>
            <person name="Ossowski S."/>
            <person name="Ottilar R.P."/>
            <person name="Salamov A.A."/>
            <person name="Schneeberger K."/>
            <person name="Spannagl M."/>
            <person name="Wang X."/>
            <person name="Yang L."/>
            <person name="Nasrallah M.E."/>
            <person name="Bergelson J."/>
            <person name="Carrington J.C."/>
            <person name="Gaut B.S."/>
            <person name="Schmutz J."/>
            <person name="Mayer K.F.X."/>
            <person name="Van de Peer Y."/>
            <person name="Grigoriev I.V."/>
            <person name="Nordborg M."/>
            <person name="Weigel D."/>
            <person name="Guo Y.-L."/>
        </authorList>
    </citation>
    <scope>NUCLEOTIDE SEQUENCE [LARGE SCALE GENOMIC DNA]</scope>
    <source>
        <strain evidence="4">cv. MN47</strain>
    </source>
</reference>
<keyword evidence="4" id="KW-1185">Reference proteome</keyword>
<dbReference type="GO" id="GO:0051015">
    <property type="term" value="F:actin filament binding"/>
    <property type="evidence" value="ECO:0007669"/>
    <property type="project" value="InterPro"/>
</dbReference>
<dbReference type="PANTHER" id="PTHR11977:SF51">
    <property type="entry name" value="PROTEIN FLIGHTLESS-1 HOMOLOG"/>
    <property type="match status" value="1"/>
</dbReference>
<protein>
    <submittedName>
        <fullName evidence="3">Predicted protein</fullName>
    </submittedName>
</protein>
<keyword evidence="1" id="KW-0677">Repeat</keyword>
<sequence length="128" mass="14723">YALQQVEEIYNFSQDDLLTEDIYIYILDTHAEVFVWVGQCLDPKEKQTVFEIGREYIDLAGSLEGLSPNVPLYKMNEGNEPCFFTTYFCWDPTKAIAQGNSFQKKAALLFGTHHVVEVLHLCIFSFVN</sequence>
<dbReference type="HOGENOM" id="CLU_1965177_0_0_1"/>
<dbReference type="STRING" id="81972.D7MIW3"/>
<dbReference type="SMART" id="SM00262">
    <property type="entry name" value="GEL"/>
    <property type="match status" value="1"/>
</dbReference>